<gene>
    <name evidence="1" type="ORF">PIB30_025951</name>
</gene>
<organism evidence="1 2">
    <name type="scientific">Stylosanthes scabra</name>
    <dbReference type="NCBI Taxonomy" id="79078"/>
    <lineage>
        <taxon>Eukaryota</taxon>
        <taxon>Viridiplantae</taxon>
        <taxon>Streptophyta</taxon>
        <taxon>Embryophyta</taxon>
        <taxon>Tracheophyta</taxon>
        <taxon>Spermatophyta</taxon>
        <taxon>Magnoliopsida</taxon>
        <taxon>eudicotyledons</taxon>
        <taxon>Gunneridae</taxon>
        <taxon>Pentapetalae</taxon>
        <taxon>rosids</taxon>
        <taxon>fabids</taxon>
        <taxon>Fabales</taxon>
        <taxon>Fabaceae</taxon>
        <taxon>Papilionoideae</taxon>
        <taxon>50 kb inversion clade</taxon>
        <taxon>dalbergioids sensu lato</taxon>
        <taxon>Dalbergieae</taxon>
        <taxon>Pterocarpus clade</taxon>
        <taxon>Stylosanthes</taxon>
    </lineage>
</organism>
<sequence>MALGGTPIWQNGHLCRCESPNGSEGKERVKPVMLSTDTPTSIVAVPYSTWFTTVITGTSAVGPGDSRFDRGPGDSRHSRESGAGLLTLTQHLHLCEFELGIVAREGSGAFNYNDEGIPTRVGVLIISASSVATSSLAVSMWSSVVILAVTEFLDFSLEGGDQSKEFFSGRGLLPISHSCKREQNKEKRWDKLLRLGPTVGANVLF</sequence>
<evidence type="ECO:0000313" key="2">
    <source>
        <dbReference type="Proteomes" id="UP001341840"/>
    </source>
</evidence>
<dbReference type="Proteomes" id="UP001341840">
    <property type="component" value="Unassembled WGS sequence"/>
</dbReference>
<reference evidence="1 2" key="1">
    <citation type="journal article" date="2023" name="Plants (Basel)">
        <title>Bridging the Gap: Combining Genomics and Transcriptomics Approaches to Understand Stylosanthes scabra, an Orphan Legume from the Brazilian Caatinga.</title>
        <authorList>
            <person name="Ferreira-Neto J.R.C."/>
            <person name="da Silva M.D."/>
            <person name="Binneck E."/>
            <person name="de Melo N.F."/>
            <person name="da Silva R.H."/>
            <person name="de Melo A.L.T.M."/>
            <person name="Pandolfi V."/>
            <person name="Bustamante F.O."/>
            <person name="Brasileiro-Vidal A.C."/>
            <person name="Benko-Iseppon A.M."/>
        </authorList>
    </citation>
    <scope>NUCLEOTIDE SEQUENCE [LARGE SCALE GENOMIC DNA]</scope>
    <source>
        <tissue evidence="1">Leaves</tissue>
    </source>
</reference>
<name>A0ABU6RAH5_9FABA</name>
<dbReference type="EMBL" id="JASCZI010030304">
    <property type="protein sequence ID" value="MED6120995.1"/>
    <property type="molecule type" value="Genomic_DNA"/>
</dbReference>
<keyword evidence="2" id="KW-1185">Reference proteome</keyword>
<proteinExistence type="predicted"/>
<comment type="caution">
    <text evidence="1">The sequence shown here is derived from an EMBL/GenBank/DDBJ whole genome shotgun (WGS) entry which is preliminary data.</text>
</comment>
<accession>A0ABU6RAH5</accession>
<protein>
    <submittedName>
        <fullName evidence="1">Uncharacterized protein</fullName>
    </submittedName>
</protein>
<evidence type="ECO:0000313" key="1">
    <source>
        <dbReference type="EMBL" id="MED6120995.1"/>
    </source>
</evidence>